<gene>
    <name evidence="2" type="ORF">GLOTRDRAFT_133234</name>
</gene>
<dbReference type="KEGG" id="gtr:GLOTRDRAFT_133234"/>
<name>S7RFS8_GLOTA</name>
<evidence type="ECO:0000313" key="2">
    <source>
        <dbReference type="EMBL" id="EPQ51369.1"/>
    </source>
</evidence>
<organism evidence="2 3">
    <name type="scientific">Gloeophyllum trabeum (strain ATCC 11539 / FP-39264 / Madison 617)</name>
    <name type="common">Brown rot fungus</name>
    <dbReference type="NCBI Taxonomy" id="670483"/>
    <lineage>
        <taxon>Eukaryota</taxon>
        <taxon>Fungi</taxon>
        <taxon>Dikarya</taxon>
        <taxon>Basidiomycota</taxon>
        <taxon>Agaricomycotina</taxon>
        <taxon>Agaricomycetes</taxon>
        <taxon>Gloeophyllales</taxon>
        <taxon>Gloeophyllaceae</taxon>
        <taxon>Gloeophyllum</taxon>
    </lineage>
</organism>
<evidence type="ECO:0000256" key="1">
    <source>
        <dbReference type="SAM" id="MobiDB-lite"/>
    </source>
</evidence>
<reference evidence="2 3" key="1">
    <citation type="journal article" date="2012" name="Science">
        <title>The Paleozoic origin of enzymatic lignin decomposition reconstructed from 31 fungal genomes.</title>
        <authorList>
            <person name="Floudas D."/>
            <person name="Binder M."/>
            <person name="Riley R."/>
            <person name="Barry K."/>
            <person name="Blanchette R.A."/>
            <person name="Henrissat B."/>
            <person name="Martinez A.T."/>
            <person name="Otillar R."/>
            <person name="Spatafora J.W."/>
            <person name="Yadav J.S."/>
            <person name="Aerts A."/>
            <person name="Benoit I."/>
            <person name="Boyd A."/>
            <person name="Carlson A."/>
            <person name="Copeland A."/>
            <person name="Coutinho P.M."/>
            <person name="de Vries R.P."/>
            <person name="Ferreira P."/>
            <person name="Findley K."/>
            <person name="Foster B."/>
            <person name="Gaskell J."/>
            <person name="Glotzer D."/>
            <person name="Gorecki P."/>
            <person name="Heitman J."/>
            <person name="Hesse C."/>
            <person name="Hori C."/>
            <person name="Igarashi K."/>
            <person name="Jurgens J.A."/>
            <person name="Kallen N."/>
            <person name="Kersten P."/>
            <person name="Kohler A."/>
            <person name="Kuees U."/>
            <person name="Kumar T.K.A."/>
            <person name="Kuo A."/>
            <person name="LaButti K."/>
            <person name="Larrondo L.F."/>
            <person name="Lindquist E."/>
            <person name="Ling A."/>
            <person name="Lombard V."/>
            <person name="Lucas S."/>
            <person name="Lundell T."/>
            <person name="Martin R."/>
            <person name="McLaughlin D.J."/>
            <person name="Morgenstern I."/>
            <person name="Morin E."/>
            <person name="Murat C."/>
            <person name="Nagy L.G."/>
            <person name="Nolan M."/>
            <person name="Ohm R.A."/>
            <person name="Patyshakuliyeva A."/>
            <person name="Rokas A."/>
            <person name="Ruiz-Duenas F.J."/>
            <person name="Sabat G."/>
            <person name="Salamov A."/>
            <person name="Samejima M."/>
            <person name="Schmutz J."/>
            <person name="Slot J.C."/>
            <person name="St John F."/>
            <person name="Stenlid J."/>
            <person name="Sun H."/>
            <person name="Sun S."/>
            <person name="Syed K."/>
            <person name="Tsang A."/>
            <person name="Wiebenga A."/>
            <person name="Young D."/>
            <person name="Pisabarro A."/>
            <person name="Eastwood D.C."/>
            <person name="Martin F."/>
            <person name="Cullen D."/>
            <person name="Grigoriev I.V."/>
            <person name="Hibbett D.S."/>
        </authorList>
    </citation>
    <scope>NUCLEOTIDE SEQUENCE [LARGE SCALE GENOMIC DNA]</scope>
    <source>
        <strain evidence="2 3">ATCC 11539</strain>
    </source>
</reference>
<dbReference type="GeneID" id="19302686"/>
<feature type="region of interest" description="Disordered" evidence="1">
    <location>
        <begin position="151"/>
        <end position="204"/>
    </location>
</feature>
<protein>
    <submittedName>
        <fullName evidence="2">Uncharacterized protein</fullName>
    </submittedName>
</protein>
<feature type="region of interest" description="Disordered" evidence="1">
    <location>
        <begin position="40"/>
        <end position="74"/>
    </location>
</feature>
<keyword evidence="3" id="KW-1185">Reference proteome</keyword>
<accession>S7RFS8</accession>
<dbReference type="Proteomes" id="UP000030669">
    <property type="component" value="Unassembled WGS sequence"/>
</dbReference>
<feature type="compositionally biased region" description="Polar residues" evidence="1">
    <location>
        <begin position="189"/>
        <end position="204"/>
    </location>
</feature>
<dbReference type="RefSeq" id="XP_007870333.1">
    <property type="nucleotide sequence ID" value="XM_007872142.1"/>
</dbReference>
<feature type="compositionally biased region" description="Acidic residues" evidence="1">
    <location>
        <begin position="44"/>
        <end position="55"/>
    </location>
</feature>
<proteinExistence type="predicted"/>
<evidence type="ECO:0000313" key="3">
    <source>
        <dbReference type="Proteomes" id="UP000030669"/>
    </source>
</evidence>
<dbReference type="HOGENOM" id="CLU_1343379_0_0_1"/>
<dbReference type="AlphaFoldDB" id="S7RFS8"/>
<dbReference type="EMBL" id="KB469311">
    <property type="protein sequence ID" value="EPQ51369.1"/>
    <property type="molecule type" value="Genomic_DNA"/>
</dbReference>
<sequence>MDRAVRSCKFRESECAYRTGLRPAEAAGKCFPLSKVVTWPSPLEQEEEENEDEDKEKDQSNEKEADEGDSQSVLSPEDFANQQQCPLGCGYTFHFSSYGRLLETEAIYSIAVERLTGCGPTICLESDPTKDETVGLAPSAKRRRTGAIPFARNANNIHTRPPTAEGKSKEVRKRIWMADPDATDIKPKSVTSDMPQMQSKDNAG</sequence>